<protein>
    <submittedName>
        <fullName evidence="1">Uncharacterized protein</fullName>
    </submittedName>
</protein>
<organism evidence="1">
    <name type="scientific">uncultured virus</name>
    <dbReference type="NCBI Taxonomy" id="340016"/>
    <lineage>
        <taxon>Viruses</taxon>
        <taxon>environmental samples</taxon>
    </lineage>
</organism>
<accession>D5L2L1</accession>
<reference evidence="1" key="1">
    <citation type="journal article" date="2010" name="Environ. Microbiol.">
        <title>The metavirome of a hypersaline environment.</title>
        <authorList>
            <person name="Santos F."/>
            <person name="Yarza P."/>
            <person name="Parro V."/>
            <person name="Briones C."/>
            <person name="Anton J."/>
        </authorList>
    </citation>
    <scope>NUCLEOTIDE SEQUENCE</scope>
</reference>
<dbReference type="EMBL" id="GU735302">
    <property type="protein sequence ID" value="ADE29270.1"/>
    <property type="molecule type" value="Genomic_DNA"/>
</dbReference>
<name>D5L2L1_9VIRU</name>
<evidence type="ECO:0000313" key="1">
    <source>
        <dbReference type="EMBL" id="ADE29270.1"/>
    </source>
</evidence>
<sequence>MLHAQVTYGILNADGQFEKDELSGTHKLVVEDMQVFLASPSGMDTLPDTTEDLLQQSAAGLAHYADAQDLWPGL</sequence>
<proteinExistence type="predicted"/>